<feature type="transmembrane region" description="Helical" evidence="1">
    <location>
        <begin position="20"/>
        <end position="40"/>
    </location>
</feature>
<accession>A0A1I5EVL5</accession>
<gene>
    <name evidence="2" type="ORF">SAMN04489713_104305</name>
</gene>
<dbReference type="STRING" id="1993.SAMN04489713_104305"/>
<name>A0A1I5EVL5_9ACTN</name>
<feature type="transmembrane region" description="Helical" evidence="1">
    <location>
        <begin position="46"/>
        <end position="69"/>
    </location>
</feature>
<keyword evidence="1" id="KW-1133">Transmembrane helix</keyword>
<dbReference type="GeneID" id="99653992"/>
<dbReference type="EMBL" id="FOVH01000004">
    <property type="protein sequence ID" value="SFO15459.1"/>
    <property type="molecule type" value="Genomic_DNA"/>
</dbReference>
<dbReference type="OrthoDB" id="3362695at2"/>
<evidence type="ECO:0000256" key="1">
    <source>
        <dbReference type="SAM" id="Phobius"/>
    </source>
</evidence>
<reference evidence="2 3" key="1">
    <citation type="submission" date="2016-10" db="EMBL/GenBank/DDBJ databases">
        <authorList>
            <person name="de Groot N.N."/>
        </authorList>
    </citation>
    <scope>NUCLEOTIDE SEQUENCE [LARGE SCALE GENOMIC DNA]</scope>
    <source>
        <strain evidence="2 3">DSM 43067</strain>
    </source>
</reference>
<keyword evidence="3" id="KW-1185">Reference proteome</keyword>
<dbReference type="RefSeq" id="WP_075021118.1">
    <property type="nucleotide sequence ID" value="NZ_CP083237.1"/>
</dbReference>
<sequence>MIDDRETYVVPHTWRHPLSLALVALALVALCTGAALTVIWDGNIGPRQFAVVAAAFGVMCPAVVTLGRAGGAARRRLRREIAFSVTGKGVWLGTPVDLLIPWEQVAAIDVVHHRSREWTLLNFLDLPWRSQVSKGRYVYVHAALPRTGPPLARLEITGWRMRMDRLADAATHHKPAVRTAEIDALSAPQRMD</sequence>
<organism evidence="2 3">
    <name type="scientific">Actinomadura madurae</name>
    <dbReference type="NCBI Taxonomy" id="1993"/>
    <lineage>
        <taxon>Bacteria</taxon>
        <taxon>Bacillati</taxon>
        <taxon>Actinomycetota</taxon>
        <taxon>Actinomycetes</taxon>
        <taxon>Streptosporangiales</taxon>
        <taxon>Thermomonosporaceae</taxon>
        <taxon>Actinomadura</taxon>
    </lineage>
</organism>
<protein>
    <recommendedName>
        <fullName evidence="4">PH domain-containing protein</fullName>
    </recommendedName>
</protein>
<dbReference type="Proteomes" id="UP000183413">
    <property type="component" value="Unassembled WGS sequence"/>
</dbReference>
<evidence type="ECO:0000313" key="3">
    <source>
        <dbReference type="Proteomes" id="UP000183413"/>
    </source>
</evidence>
<keyword evidence="1" id="KW-0472">Membrane</keyword>
<evidence type="ECO:0000313" key="2">
    <source>
        <dbReference type="EMBL" id="SFO15459.1"/>
    </source>
</evidence>
<dbReference type="InParanoid" id="A0A1I5EVL5"/>
<proteinExistence type="predicted"/>
<dbReference type="AlphaFoldDB" id="A0A1I5EVL5"/>
<evidence type="ECO:0008006" key="4">
    <source>
        <dbReference type="Google" id="ProtNLM"/>
    </source>
</evidence>
<keyword evidence="1" id="KW-0812">Transmembrane</keyword>